<proteinExistence type="predicted"/>
<dbReference type="GO" id="GO:0006574">
    <property type="term" value="P:L-valine catabolic process"/>
    <property type="evidence" value="ECO:0007669"/>
    <property type="project" value="TreeGrafter"/>
</dbReference>
<dbReference type="AlphaFoldDB" id="A0A917MMH9"/>
<evidence type="ECO:0000256" key="1">
    <source>
        <dbReference type="ARBA" id="ARBA00001709"/>
    </source>
</evidence>
<dbReference type="PANTHER" id="PTHR43176">
    <property type="entry name" value="3-HYDROXYISOBUTYRYL-COA HYDROLASE-RELATED"/>
    <property type="match status" value="1"/>
</dbReference>
<name>A0A917MMH9_9MICO</name>
<accession>A0A917MMH9</accession>
<dbReference type="PANTHER" id="PTHR43176:SF3">
    <property type="entry name" value="3-HYDROXYISOBUTYRYL-COA HYDROLASE, MITOCHONDRIAL"/>
    <property type="match status" value="1"/>
</dbReference>
<evidence type="ECO:0000259" key="4">
    <source>
        <dbReference type="Pfam" id="PF16113"/>
    </source>
</evidence>
<protein>
    <recommendedName>
        <fullName evidence="2">3-hydroxyisobutyryl-CoA hydrolase</fullName>
        <ecNumber evidence="2">3.1.2.4</ecNumber>
    </recommendedName>
</protein>
<dbReference type="EMBL" id="BMJY01000015">
    <property type="protein sequence ID" value="GGH48641.1"/>
    <property type="molecule type" value="Genomic_DNA"/>
</dbReference>
<dbReference type="InterPro" id="IPR029045">
    <property type="entry name" value="ClpP/crotonase-like_dom_sf"/>
</dbReference>
<dbReference type="RefSeq" id="WP_188756762.1">
    <property type="nucleotide sequence ID" value="NZ_BMJY01000015.1"/>
</dbReference>
<reference evidence="5" key="2">
    <citation type="submission" date="2020-09" db="EMBL/GenBank/DDBJ databases">
        <authorList>
            <person name="Sun Q."/>
            <person name="Zhou Y."/>
        </authorList>
    </citation>
    <scope>NUCLEOTIDE SEQUENCE</scope>
    <source>
        <strain evidence="5">CGMCC 1.15794</strain>
    </source>
</reference>
<evidence type="ECO:0000313" key="6">
    <source>
        <dbReference type="Proteomes" id="UP000657592"/>
    </source>
</evidence>
<dbReference type="GO" id="GO:0003860">
    <property type="term" value="F:3-hydroxyisobutyryl-CoA hydrolase activity"/>
    <property type="evidence" value="ECO:0007669"/>
    <property type="project" value="UniProtKB-EC"/>
</dbReference>
<dbReference type="Gene3D" id="3.90.226.10">
    <property type="entry name" value="2-enoyl-CoA Hydratase, Chain A, domain 1"/>
    <property type="match status" value="1"/>
</dbReference>
<evidence type="ECO:0000313" key="5">
    <source>
        <dbReference type="EMBL" id="GGH48641.1"/>
    </source>
</evidence>
<gene>
    <name evidence="5" type="ORF">GCM10010921_26250</name>
</gene>
<organism evidence="5 6">
    <name type="scientific">Microbacterium album</name>
    <dbReference type="NCBI Taxonomy" id="2053191"/>
    <lineage>
        <taxon>Bacteria</taxon>
        <taxon>Bacillati</taxon>
        <taxon>Actinomycetota</taxon>
        <taxon>Actinomycetes</taxon>
        <taxon>Micrococcales</taxon>
        <taxon>Microbacteriaceae</taxon>
        <taxon>Microbacterium</taxon>
    </lineage>
</organism>
<dbReference type="SUPFAM" id="SSF52096">
    <property type="entry name" value="ClpP/crotonase"/>
    <property type="match status" value="1"/>
</dbReference>
<dbReference type="NCBIfam" id="NF004127">
    <property type="entry name" value="PRK05617.1"/>
    <property type="match status" value="1"/>
</dbReference>
<dbReference type="Proteomes" id="UP000657592">
    <property type="component" value="Unassembled WGS sequence"/>
</dbReference>
<evidence type="ECO:0000256" key="3">
    <source>
        <dbReference type="ARBA" id="ARBA00022801"/>
    </source>
</evidence>
<keyword evidence="6" id="KW-1185">Reference proteome</keyword>
<feature type="domain" description="Enoyl-CoA hydratase/isomerase" evidence="4">
    <location>
        <begin position="19"/>
        <end position="353"/>
    </location>
</feature>
<keyword evidence="3 5" id="KW-0378">Hydrolase</keyword>
<dbReference type="Pfam" id="PF16113">
    <property type="entry name" value="ECH_2"/>
    <property type="match status" value="1"/>
</dbReference>
<dbReference type="GO" id="GO:0005829">
    <property type="term" value="C:cytosol"/>
    <property type="evidence" value="ECO:0007669"/>
    <property type="project" value="TreeGrafter"/>
</dbReference>
<comment type="caution">
    <text evidence="5">The sequence shown here is derived from an EMBL/GenBank/DDBJ whole genome shotgun (WGS) entry which is preliminary data.</text>
</comment>
<reference evidence="5" key="1">
    <citation type="journal article" date="2014" name="Int. J. Syst. Evol. Microbiol.">
        <title>Complete genome sequence of Corynebacterium casei LMG S-19264T (=DSM 44701T), isolated from a smear-ripened cheese.</title>
        <authorList>
            <consortium name="US DOE Joint Genome Institute (JGI-PGF)"/>
            <person name="Walter F."/>
            <person name="Albersmeier A."/>
            <person name="Kalinowski J."/>
            <person name="Ruckert C."/>
        </authorList>
    </citation>
    <scope>NUCLEOTIDE SEQUENCE</scope>
    <source>
        <strain evidence="5">CGMCC 1.15794</strain>
    </source>
</reference>
<dbReference type="InterPro" id="IPR032259">
    <property type="entry name" value="HIBYL-CoA-H"/>
</dbReference>
<dbReference type="EC" id="3.1.2.4" evidence="2"/>
<dbReference type="CDD" id="cd06558">
    <property type="entry name" value="crotonase-like"/>
    <property type="match status" value="1"/>
</dbReference>
<sequence length="363" mass="38292">MTWPTDDPRILARRRGGLGTITLNRPEAINAVDTAMVRAIRSVLDAWLDDPDVQVVLFDGAGTRGFSAGGDVRGLHAALAAGDVAGPDEFFRAEYTMNAAIAEYPKPVVAFADGVTMGGGIGIAGHAHVRIVTETSQLAMPETRLGFTPDAGGSWLLGRAPGRVGEFLALTSWVMGPADAVHAGFADHVVPAQRLASLHDALVTRADPATPAELAMLFDETPEPGPIERARAWIDEAFAADTVPEIVARLREFERSAGGADGDGVPPSDALAALAERSPTGLVVSLAAVRSSRALPGLRAALEQEYGLVSWFMATQPDMAEGIRAQLVDKDRSPRWNPADLADVPAEIVGEAFAHEPARALFD</sequence>
<comment type="catalytic activity">
    <reaction evidence="1">
        <text>3-hydroxy-2-methylpropanoyl-CoA + H2O = 3-hydroxy-2-methylpropanoate + CoA + H(+)</text>
        <dbReference type="Rhea" id="RHEA:20888"/>
        <dbReference type="ChEBI" id="CHEBI:11805"/>
        <dbReference type="ChEBI" id="CHEBI:15377"/>
        <dbReference type="ChEBI" id="CHEBI:15378"/>
        <dbReference type="ChEBI" id="CHEBI:57287"/>
        <dbReference type="ChEBI" id="CHEBI:57340"/>
        <dbReference type="EC" id="3.1.2.4"/>
    </reaction>
</comment>
<dbReference type="InterPro" id="IPR045004">
    <property type="entry name" value="ECH_dom"/>
</dbReference>
<evidence type="ECO:0000256" key="2">
    <source>
        <dbReference type="ARBA" id="ARBA00011915"/>
    </source>
</evidence>